<dbReference type="InterPro" id="IPR036393">
    <property type="entry name" value="AceGlu_kinase-like_sf"/>
</dbReference>
<evidence type="ECO:0000256" key="5">
    <source>
        <dbReference type="ARBA" id="ARBA00022741"/>
    </source>
</evidence>
<comment type="pathway">
    <text evidence="8">Amino-acid biosynthesis; L-proline biosynthesis; L-glutamate 5-semialdehyde from L-glutamate: step 1/2.</text>
</comment>
<evidence type="ECO:0000256" key="1">
    <source>
        <dbReference type="ARBA" id="ARBA00022490"/>
    </source>
</evidence>
<evidence type="ECO:0000256" key="7">
    <source>
        <dbReference type="ARBA" id="ARBA00022840"/>
    </source>
</evidence>
<dbReference type="InterPro" id="IPR001057">
    <property type="entry name" value="Glu/AcGlu_kinase"/>
</dbReference>
<sequence>MSAETGRYMTRDDAAGAERVVVKAGTNSLTDDDSNLDRLKLDKLVNDVMDLVERGRDVILVSSGAIGAGKGRVPLSNSSVEDLQAASTVGQSDLMRNYSESFERYGKDVAQILVTHHDLEDSRRFSNFRNTVETLFDWGVVPVVNENDAVAVEEIQVGDNDIISSSIAVGVDADLLVTLTDVEGVYTDNPRRNADAELIDEVRGDETEDVWENVTDDGADFGGITTKIEGAERVNDAGIPAIIAGSEVQNVLGRVADAERVGTFFAPEVDER</sequence>
<dbReference type="SUPFAM" id="SSF53633">
    <property type="entry name" value="Carbamate kinase-like"/>
    <property type="match status" value="1"/>
</dbReference>
<keyword evidence="5 8" id="KW-0547">Nucleotide-binding</keyword>
<organism evidence="10 11">
    <name type="scientific">Halorutilus salinus</name>
    <dbReference type="NCBI Taxonomy" id="2487751"/>
    <lineage>
        <taxon>Archaea</taxon>
        <taxon>Methanobacteriati</taxon>
        <taxon>Methanobacteriota</taxon>
        <taxon>Stenosarchaea group</taxon>
        <taxon>Halobacteria</taxon>
        <taxon>Halorutilales</taxon>
        <taxon>Halorutilaceae</taxon>
        <taxon>Halorutilus</taxon>
    </lineage>
</organism>
<dbReference type="HAMAP" id="MF_00456">
    <property type="entry name" value="ProB"/>
    <property type="match status" value="1"/>
</dbReference>
<comment type="function">
    <text evidence="8">Catalyzes the transfer of a phosphate group to glutamate to form L-glutamate 5-phosphate.</text>
</comment>
<dbReference type="Proteomes" id="UP001149411">
    <property type="component" value="Unassembled WGS sequence"/>
</dbReference>
<feature type="binding site" evidence="8">
    <location>
        <position position="23"/>
    </location>
    <ligand>
        <name>ATP</name>
        <dbReference type="ChEBI" id="CHEBI:30616"/>
    </ligand>
</feature>
<keyword evidence="11" id="KW-1185">Reference proteome</keyword>
<keyword evidence="4 8" id="KW-0808">Transferase</keyword>
<comment type="caution">
    <text evidence="8">Lacks conserved residue(s) required for the propagation of feature annotation.</text>
</comment>
<protein>
    <recommendedName>
        <fullName evidence="8">Glutamate 5-kinase</fullName>
        <ecNumber evidence="8">2.7.2.11</ecNumber>
    </recommendedName>
    <alternativeName>
        <fullName evidence="8">Gamma-glutamyl kinase</fullName>
        <shortName evidence="8">GK</shortName>
    </alternativeName>
</protein>
<feature type="binding site" evidence="8">
    <location>
        <position position="63"/>
    </location>
    <ligand>
        <name>substrate</name>
    </ligand>
</feature>
<comment type="catalytic activity">
    <reaction evidence="8">
        <text>L-glutamate + ATP = L-glutamyl 5-phosphate + ADP</text>
        <dbReference type="Rhea" id="RHEA:14877"/>
        <dbReference type="ChEBI" id="CHEBI:29985"/>
        <dbReference type="ChEBI" id="CHEBI:30616"/>
        <dbReference type="ChEBI" id="CHEBI:58274"/>
        <dbReference type="ChEBI" id="CHEBI:456216"/>
        <dbReference type="EC" id="2.7.2.11"/>
    </reaction>
</comment>
<name>A0A9Q4GGY7_9EURY</name>
<dbReference type="InterPro" id="IPR011529">
    <property type="entry name" value="Glu_5kinase"/>
</dbReference>
<proteinExistence type="inferred from homology"/>
<comment type="caution">
    <text evidence="10">The sequence shown here is derived from an EMBL/GenBank/DDBJ whole genome shotgun (WGS) entry which is preliminary data.</text>
</comment>
<dbReference type="EC" id="2.7.2.11" evidence="8"/>
<dbReference type="GO" id="GO:0004349">
    <property type="term" value="F:glutamate 5-kinase activity"/>
    <property type="evidence" value="ECO:0007669"/>
    <property type="project" value="UniProtKB-UniRule"/>
</dbReference>
<evidence type="ECO:0000313" key="11">
    <source>
        <dbReference type="Proteomes" id="UP001149411"/>
    </source>
</evidence>
<dbReference type="PANTHER" id="PTHR43654">
    <property type="entry name" value="GLUTAMATE 5-KINASE"/>
    <property type="match status" value="1"/>
</dbReference>
<dbReference type="GO" id="GO:0005829">
    <property type="term" value="C:cytosol"/>
    <property type="evidence" value="ECO:0007669"/>
    <property type="project" value="TreeGrafter"/>
</dbReference>
<dbReference type="CDD" id="cd04242">
    <property type="entry name" value="AAK_G5K_ProB"/>
    <property type="match status" value="1"/>
</dbReference>
<comment type="subcellular location">
    <subcellularLocation>
        <location evidence="8">Cytoplasm</location>
    </subcellularLocation>
</comment>
<keyword evidence="6 8" id="KW-0418">Kinase</keyword>
<comment type="similarity">
    <text evidence="8">Belongs to the glutamate 5-kinase family.</text>
</comment>
<reference evidence="10" key="1">
    <citation type="submission" date="2022-09" db="EMBL/GenBank/DDBJ databases">
        <title>Haloadaptaus new haloarchaeum isolated from saline soil.</title>
        <authorList>
            <person name="Duran-Viseras A."/>
            <person name="Sanchez-Porro C."/>
            <person name="Ventosa A."/>
        </authorList>
    </citation>
    <scope>NUCLEOTIDE SEQUENCE</scope>
    <source>
        <strain evidence="10">F3-133</strain>
    </source>
</reference>
<dbReference type="InterPro" id="IPR005715">
    <property type="entry name" value="Glu_5kinase/COase_Synthase"/>
</dbReference>
<dbReference type="FunFam" id="3.40.1160.10:FF:000006">
    <property type="entry name" value="Glutamate 5-kinase"/>
    <property type="match status" value="1"/>
</dbReference>
<gene>
    <name evidence="8 10" type="primary">proB</name>
    <name evidence="10" type="ORF">EGH25_02595</name>
</gene>
<evidence type="ECO:0000313" key="10">
    <source>
        <dbReference type="EMBL" id="MCX2818240.1"/>
    </source>
</evidence>
<dbReference type="PANTHER" id="PTHR43654:SF1">
    <property type="entry name" value="ISOPENTENYL PHOSPHATE KINASE"/>
    <property type="match status" value="1"/>
</dbReference>
<dbReference type="GO" id="GO:0005524">
    <property type="term" value="F:ATP binding"/>
    <property type="evidence" value="ECO:0007669"/>
    <property type="project" value="UniProtKB-KW"/>
</dbReference>
<dbReference type="InterPro" id="IPR041739">
    <property type="entry name" value="G5K_ProB"/>
</dbReference>
<dbReference type="RefSeq" id="WP_266085966.1">
    <property type="nucleotide sequence ID" value="NZ_RKLV01000002.1"/>
</dbReference>
<dbReference type="Pfam" id="PF00696">
    <property type="entry name" value="AA_kinase"/>
    <property type="match status" value="1"/>
</dbReference>
<evidence type="ECO:0000256" key="4">
    <source>
        <dbReference type="ARBA" id="ARBA00022679"/>
    </source>
</evidence>
<feature type="binding site" evidence="8">
    <location>
        <position position="160"/>
    </location>
    <ligand>
        <name>substrate</name>
    </ligand>
</feature>
<keyword evidence="1 8" id="KW-0963">Cytoplasm</keyword>
<dbReference type="AlphaFoldDB" id="A0A9Q4GGY7"/>
<evidence type="ECO:0000256" key="8">
    <source>
        <dbReference type="HAMAP-Rule" id="MF_00456"/>
    </source>
</evidence>
<keyword evidence="3 8" id="KW-0641">Proline biosynthesis</keyword>
<keyword evidence="7 8" id="KW-0067">ATP-binding</keyword>
<accession>A0A9Q4GGY7</accession>
<evidence type="ECO:0000256" key="6">
    <source>
        <dbReference type="ARBA" id="ARBA00022777"/>
    </source>
</evidence>
<dbReference type="EMBL" id="RKLV01000002">
    <property type="protein sequence ID" value="MCX2818240.1"/>
    <property type="molecule type" value="Genomic_DNA"/>
</dbReference>
<evidence type="ECO:0000256" key="2">
    <source>
        <dbReference type="ARBA" id="ARBA00022605"/>
    </source>
</evidence>
<dbReference type="NCBIfam" id="TIGR01027">
    <property type="entry name" value="proB"/>
    <property type="match status" value="1"/>
</dbReference>
<feature type="binding site" evidence="8">
    <location>
        <begin position="180"/>
        <end position="181"/>
    </location>
    <ligand>
        <name>ATP</name>
        <dbReference type="ChEBI" id="CHEBI:30616"/>
    </ligand>
</feature>
<dbReference type="PRINTS" id="PR00474">
    <property type="entry name" value="GLU5KINASE"/>
</dbReference>
<dbReference type="GO" id="GO:0055129">
    <property type="term" value="P:L-proline biosynthetic process"/>
    <property type="evidence" value="ECO:0007669"/>
    <property type="project" value="UniProtKB-UniRule"/>
</dbReference>
<dbReference type="Gene3D" id="3.40.1160.10">
    <property type="entry name" value="Acetylglutamate kinase-like"/>
    <property type="match status" value="1"/>
</dbReference>
<evidence type="ECO:0000256" key="3">
    <source>
        <dbReference type="ARBA" id="ARBA00022650"/>
    </source>
</evidence>
<dbReference type="PIRSF" id="PIRSF000729">
    <property type="entry name" value="GK"/>
    <property type="match status" value="1"/>
</dbReference>
<evidence type="ECO:0000259" key="9">
    <source>
        <dbReference type="Pfam" id="PF00696"/>
    </source>
</evidence>
<feature type="binding site" evidence="8">
    <location>
        <position position="148"/>
    </location>
    <ligand>
        <name>substrate</name>
    </ligand>
</feature>
<keyword evidence="2 8" id="KW-0028">Amino-acid biosynthesis</keyword>
<dbReference type="InterPro" id="IPR001048">
    <property type="entry name" value="Asp/Glu/Uridylate_kinase"/>
</dbReference>
<feature type="domain" description="Aspartate/glutamate/uridylate kinase" evidence="9">
    <location>
        <begin position="19"/>
        <end position="244"/>
    </location>
</feature>